<reference evidence="6" key="1">
    <citation type="submission" date="2021-01" db="UniProtKB">
        <authorList>
            <consortium name="EnsemblMetazoa"/>
        </authorList>
    </citation>
    <scope>IDENTIFICATION</scope>
</reference>
<feature type="active site" description="Proton donor/acceptor" evidence="3">
    <location>
        <position position="374"/>
    </location>
</feature>
<comment type="cofactor">
    <cofactor evidence="1">
        <name>Zn(2+)</name>
        <dbReference type="ChEBI" id="CHEBI:29105"/>
    </cofactor>
</comment>
<dbReference type="PANTHER" id="PTHR12756:SF11">
    <property type="entry name" value="CYTOSOLIC CARBOXYPEPTIDASE 1"/>
    <property type="match status" value="1"/>
</dbReference>
<evidence type="ECO:0000256" key="2">
    <source>
        <dbReference type="ARBA" id="ARBA00005988"/>
    </source>
</evidence>
<dbReference type="Pfam" id="PF00246">
    <property type="entry name" value="Peptidase_M14"/>
    <property type="match status" value="1"/>
</dbReference>
<dbReference type="AlphaFoldDB" id="A0A7M5WRJ3"/>
<evidence type="ECO:0000256" key="3">
    <source>
        <dbReference type="PROSITE-ProRule" id="PRU01379"/>
    </source>
</evidence>
<evidence type="ECO:0000256" key="1">
    <source>
        <dbReference type="ARBA" id="ARBA00001947"/>
    </source>
</evidence>
<dbReference type="GO" id="GO:0008270">
    <property type="term" value="F:zinc ion binding"/>
    <property type="evidence" value="ECO:0007669"/>
    <property type="project" value="InterPro"/>
</dbReference>
<organism evidence="6 7">
    <name type="scientific">Clytia hemisphaerica</name>
    <dbReference type="NCBI Taxonomy" id="252671"/>
    <lineage>
        <taxon>Eukaryota</taxon>
        <taxon>Metazoa</taxon>
        <taxon>Cnidaria</taxon>
        <taxon>Hydrozoa</taxon>
        <taxon>Hydroidolina</taxon>
        <taxon>Leptothecata</taxon>
        <taxon>Obeliida</taxon>
        <taxon>Clytiidae</taxon>
        <taxon>Clytia</taxon>
    </lineage>
</organism>
<feature type="compositionally biased region" description="Low complexity" evidence="4">
    <location>
        <begin position="284"/>
        <end position="305"/>
    </location>
</feature>
<dbReference type="OrthoDB" id="10253041at2759"/>
<name>A0A7M5WRJ3_9CNID</name>
<dbReference type="Gene3D" id="2.60.40.3120">
    <property type="match status" value="1"/>
</dbReference>
<dbReference type="PROSITE" id="PS52035">
    <property type="entry name" value="PEPTIDASE_M14"/>
    <property type="match status" value="1"/>
</dbReference>
<dbReference type="GO" id="GO:0006508">
    <property type="term" value="P:proteolysis"/>
    <property type="evidence" value="ECO:0007669"/>
    <property type="project" value="InterPro"/>
</dbReference>
<dbReference type="SUPFAM" id="SSF53187">
    <property type="entry name" value="Zn-dependent exopeptidases"/>
    <property type="match status" value="1"/>
</dbReference>
<dbReference type="EnsemblMetazoa" id="CLYHEMT006254.1">
    <property type="protein sequence ID" value="CLYHEMP006254.1"/>
    <property type="gene ID" value="CLYHEMG006254"/>
</dbReference>
<proteinExistence type="inferred from homology"/>
<evidence type="ECO:0000259" key="5">
    <source>
        <dbReference type="PROSITE" id="PS52035"/>
    </source>
</evidence>
<dbReference type="InterPro" id="IPR050821">
    <property type="entry name" value="Cytosolic_carboxypeptidase"/>
</dbReference>
<keyword evidence="7" id="KW-1185">Reference proteome</keyword>
<feature type="domain" description="Peptidase M14" evidence="5">
    <location>
        <begin position="88"/>
        <end position="410"/>
    </location>
</feature>
<sequence length="422" mass="47932">MEVNVEYRFNIINCEKPNSQFNYGMTSLMYSVVNAKRGNPSWHRTGTNVCYYRNYFVRGVGSSKSYFTATFTISFPHKNDTCFLAYHYPYSLSMLKMDVLRMEASLCQHIIYSNQVLCQTLGGNDVNLLTITNPSISATRRDIIKRPYVVLTARVHPGESNSSWIMKGILDFLTSSDTLARQLRSIYIFKIVPMLNPDGVVNGCHRCSLTGQDLNRQWKHPDPILHPSIYHVKTLIQSMTAAGKKPMLFVDFHGHSRKKNVFMYGCQEKQPETTLSATDERGDSLQTSCNSSSKSKGSTSMSSTTFRDDRSSYCSNLDFYNEDSVIKLFPRILSSVSPYFSLQNCNYAMEKSKEATARIVGFRELGIDRSYTLESSYSGMDQGEYAGYHIGTTHLEDMGRTFCRALFKFAMCPNVDTNDFTN</sequence>
<feature type="region of interest" description="Disordered" evidence="4">
    <location>
        <begin position="273"/>
        <end position="308"/>
    </location>
</feature>
<evidence type="ECO:0000313" key="7">
    <source>
        <dbReference type="Proteomes" id="UP000594262"/>
    </source>
</evidence>
<dbReference type="InterPro" id="IPR000834">
    <property type="entry name" value="Peptidase_M14"/>
</dbReference>
<dbReference type="GO" id="GO:0004181">
    <property type="term" value="F:metallocarboxypeptidase activity"/>
    <property type="evidence" value="ECO:0007669"/>
    <property type="project" value="InterPro"/>
</dbReference>
<dbReference type="Gene3D" id="3.40.630.10">
    <property type="entry name" value="Zn peptidases"/>
    <property type="match status" value="1"/>
</dbReference>
<accession>A0A7M5WRJ3</accession>
<comment type="similarity">
    <text evidence="2 3">Belongs to the peptidase M14 family.</text>
</comment>
<evidence type="ECO:0000313" key="6">
    <source>
        <dbReference type="EnsemblMetazoa" id="CLYHEMP006254.1"/>
    </source>
</evidence>
<evidence type="ECO:0000256" key="4">
    <source>
        <dbReference type="SAM" id="MobiDB-lite"/>
    </source>
</evidence>
<dbReference type="PANTHER" id="PTHR12756">
    <property type="entry name" value="CYTOSOLIC CARBOXYPEPTIDASE"/>
    <property type="match status" value="1"/>
</dbReference>
<protein>
    <recommendedName>
        <fullName evidence="5">Peptidase M14 domain-containing protein</fullName>
    </recommendedName>
</protein>
<dbReference type="Proteomes" id="UP000594262">
    <property type="component" value="Unplaced"/>
</dbReference>